<dbReference type="AlphaFoldDB" id="A0A9P1FSC8"/>
<reference evidence="1" key="1">
    <citation type="submission" date="2022-10" db="EMBL/GenBank/DDBJ databases">
        <authorList>
            <person name="Chen Y."/>
            <person name="Dougan E. K."/>
            <person name="Chan C."/>
            <person name="Rhodes N."/>
            <person name="Thang M."/>
        </authorList>
    </citation>
    <scope>NUCLEOTIDE SEQUENCE</scope>
</reference>
<name>A0A9P1FSC8_9DINO</name>
<gene>
    <name evidence="1" type="ORF">C1SCF055_LOCUS13956</name>
</gene>
<dbReference type="Proteomes" id="UP001152797">
    <property type="component" value="Unassembled WGS sequence"/>
</dbReference>
<dbReference type="EMBL" id="CAMXCT020001097">
    <property type="protein sequence ID" value="CAL1139988.1"/>
    <property type="molecule type" value="Genomic_DNA"/>
</dbReference>
<dbReference type="EMBL" id="CAMXCT010001097">
    <property type="protein sequence ID" value="CAI3986613.1"/>
    <property type="molecule type" value="Genomic_DNA"/>
</dbReference>
<comment type="caution">
    <text evidence="1">The sequence shown here is derived from an EMBL/GenBank/DDBJ whole genome shotgun (WGS) entry which is preliminary data.</text>
</comment>
<reference evidence="2" key="2">
    <citation type="submission" date="2024-04" db="EMBL/GenBank/DDBJ databases">
        <authorList>
            <person name="Chen Y."/>
            <person name="Shah S."/>
            <person name="Dougan E. K."/>
            <person name="Thang M."/>
            <person name="Chan C."/>
        </authorList>
    </citation>
    <scope>NUCLEOTIDE SEQUENCE [LARGE SCALE GENOMIC DNA]</scope>
</reference>
<evidence type="ECO:0000313" key="1">
    <source>
        <dbReference type="EMBL" id="CAI3986613.1"/>
    </source>
</evidence>
<protein>
    <submittedName>
        <fullName evidence="1">Uncharacterized protein</fullName>
    </submittedName>
</protein>
<keyword evidence="3" id="KW-1185">Reference proteome</keyword>
<evidence type="ECO:0000313" key="3">
    <source>
        <dbReference type="Proteomes" id="UP001152797"/>
    </source>
</evidence>
<dbReference type="EMBL" id="CAMXCT030001097">
    <property type="protein sequence ID" value="CAL4773925.1"/>
    <property type="molecule type" value="Genomic_DNA"/>
</dbReference>
<evidence type="ECO:0000313" key="2">
    <source>
        <dbReference type="EMBL" id="CAL1139988.1"/>
    </source>
</evidence>
<organism evidence="1">
    <name type="scientific">Cladocopium goreaui</name>
    <dbReference type="NCBI Taxonomy" id="2562237"/>
    <lineage>
        <taxon>Eukaryota</taxon>
        <taxon>Sar</taxon>
        <taxon>Alveolata</taxon>
        <taxon>Dinophyceae</taxon>
        <taxon>Suessiales</taxon>
        <taxon>Symbiodiniaceae</taxon>
        <taxon>Cladocopium</taxon>
    </lineage>
</organism>
<proteinExistence type="predicted"/>
<accession>A0A9P1FSC8</accession>
<sequence length="106" mass="12649">MRVYDLARFWHHRNVRDHHGHRWRKNDHRLKCLVCHLVGEFSNRVAMLLPSISGTSTRDIWFFCQRRILKRSASWVGLAVHCADACTERSKTDCLLRKTLQRNMCM</sequence>